<name>A0A0M0JCZ1_9EUKA</name>
<accession>A0A0M0JCZ1</accession>
<protein>
    <submittedName>
        <fullName evidence="1">Uncharacterized protein</fullName>
    </submittedName>
</protein>
<dbReference type="EMBL" id="JWZX01003128">
    <property type="protein sequence ID" value="KOO24083.1"/>
    <property type="molecule type" value="Genomic_DNA"/>
</dbReference>
<evidence type="ECO:0000313" key="2">
    <source>
        <dbReference type="Proteomes" id="UP000037460"/>
    </source>
</evidence>
<sequence length="109" mass="12628">MSGPIDRSTAGKSSENFGRENLKQIALADYELAQRDRDRGHWIHSRFSADYRHTPTDIHTTSYDETKFRQQDAIEKYGEDVIMIDGRPKYGRRRSAALLPADRDLLPLY</sequence>
<proteinExistence type="predicted"/>
<organism evidence="1 2">
    <name type="scientific">Chrysochromulina tobinii</name>
    <dbReference type="NCBI Taxonomy" id="1460289"/>
    <lineage>
        <taxon>Eukaryota</taxon>
        <taxon>Haptista</taxon>
        <taxon>Haptophyta</taxon>
        <taxon>Prymnesiophyceae</taxon>
        <taxon>Prymnesiales</taxon>
        <taxon>Chrysochromulinaceae</taxon>
        <taxon>Chrysochromulina</taxon>
    </lineage>
</organism>
<dbReference type="AlphaFoldDB" id="A0A0M0JCZ1"/>
<reference evidence="2" key="1">
    <citation type="journal article" date="2015" name="PLoS Genet.">
        <title>Genome Sequence and Transcriptome Analyses of Chrysochromulina tobin: Metabolic Tools for Enhanced Algal Fitness in the Prominent Order Prymnesiales (Haptophyceae).</title>
        <authorList>
            <person name="Hovde B.T."/>
            <person name="Deodato C.R."/>
            <person name="Hunsperger H.M."/>
            <person name="Ryken S.A."/>
            <person name="Yost W."/>
            <person name="Jha R.K."/>
            <person name="Patterson J."/>
            <person name="Monnat R.J. Jr."/>
            <person name="Barlow S.B."/>
            <person name="Starkenburg S.R."/>
            <person name="Cattolico R.A."/>
        </authorList>
    </citation>
    <scope>NUCLEOTIDE SEQUENCE</scope>
    <source>
        <strain evidence="2">CCMP291</strain>
    </source>
</reference>
<comment type="caution">
    <text evidence="1">The sequence shown here is derived from an EMBL/GenBank/DDBJ whole genome shotgun (WGS) entry which is preliminary data.</text>
</comment>
<evidence type="ECO:0000313" key="1">
    <source>
        <dbReference type="EMBL" id="KOO24083.1"/>
    </source>
</evidence>
<keyword evidence="2" id="KW-1185">Reference proteome</keyword>
<gene>
    <name evidence="1" type="ORF">Ctob_003275</name>
</gene>
<dbReference type="Proteomes" id="UP000037460">
    <property type="component" value="Unassembled WGS sequence"/>
</dbReference>